<evidence type="ECO:0000313" key="2">
    <source>
        <dbReference type="Proteomes" id="UP000630952"/>
    </source>
</evidence>
<reference evidence="2" key="1">
    <citation type="submission" date="2020-04" db="EMBL/GenBank/DDBJ databases">
        <title>Description of novel Gluconacetobacter.</title>
        <authorList>
            <person name="Sombolestani A."/>
        </authorList>
    </citation>
    <scope>NUCLEOTIDE SEQUENCE [LARGE SCALE GENOMIC DNA]</scope>
    <source>
        <strain evidence="2">LMG 27748</strain>
    </source>
</reference>
<keyword evidence="2" id="KW-1185">Reference proteome</keyword>
<accession>A0ABR9YGN7</accession>
<reference evidence="1 2" key="2">
    <citation type="submission" date="2020-11" db="EMBL/GenBank/DDBJ databases">
        <title>Description of novel Gluconobacter species.</title>
        <authorList>
            <person name="Cleenwerck I."/>
            <person name="Cnockaert M."/>
            <person name="Borremans W."/>
            <person name="Wieme A.D."/>
            <person name="De Vuyst L."/>
            <person name="Vandamme P."/>
        </authorList>
    </citation>
    <scope>NUCLEOTIDE SEQUENCE [LARGE SCALE GENOMIC DNA]</scope>
    <source>
        <strain evidence="1 2">LMG 27748</strain>
    </source>
</reference>
<protein>
    <submittedName>
        <fullName evidence="1">Uncharacterized protein</fullName>
    </submittedName>
</protein>
<dbReference type="Proteomes" id="UP000630952">
    <property type="component" value="Unassembled WGS sequence"/>
</dbReference>
<dbReference type="RefSeq" id="WP_194255979.1">
    <property type="nucleotide sequence ID" value="NZ_JABCQO010000012.1"/>
</dbReference>
<organism evidence="1 2">
    <name type="scientific">Gluconobacter cerevisiae</name>
    <dbReference type="NCBI Taxonomy" id="1379734"/>
    <lineage>
        <taxon>Bacteria</taxon>
        <taxon>Pseudomonadati</taxon>
        <taxon>Pseudomonadota</taxon>
        <taxon>Alphaproteobacteria</taxon>
        <taxon>Acetobacterales</taxon>
        <taxon>Acetobacteraceae</taxon>
        <taxon>Gluconobacter</taxon>
    </lineage>
</organism>
<evidence type="ECO:0000313" key="1">
    <source>
        <dbReference type="EMBL" id="MBF0877683.1"/>
    </source>
</evidence>
<gene>
    <name evidence="1" type="ORF">HKD21_12635</name>
</gene>
<comment type="caution">
    <text evidence="1">The sequence shown here is derived from an EMBL/GenBank/DDBJ whole genome shotgun (WGS) entry which is preliminary data.</text>
</comment>
<dbReference type="EMBL" id="JABCQO010000012">
    <property type="protein sequence ID" value="MBF0877683.1"/>
    <property type="molecule type" value="Genomic_DNA"/>
</dbReference>
<sequence>MPSDNTATTRLCSSHAWLACSPYNQFYVTRPLGWILVDPTKLSTIEIRQHIEQNLQEPIDEEEFRSRLFRSHRVQFGPDRCTLTPELRPFWSNPVLSLSFAGLRFEGAWSKAAFRG</sequence>
<proteinExistence type="predicted"/>
<name>A0ABR9YGN7_9PROT</name>